<reference evidence="3 4" key="1">
    <citation type="journal article" date="2019" name="Sci. Rep.">
        <title>Orb-weaving spider Araneus ventricosus genome elucidates the spidroin gene catalogue.</title>
        <authorList>
            <person name="Kono N."/>
            <person name="Nakamura H."/>
            <person name="Ohtoshi R."/>
            <person name="Moran D.A.P."/>
            <person name="Shinohara A."/>
            <person name="Yoshida Y."/>
            <person name="Fujiwara M."/>
            <person name="Mori M."/>
            <person name="Tomita M."/>
            <person name="Arakawa K."/>
        </authorList>
    </citation>
    <scope>NUCLEOTIDE SEQUENCE [LARGE SCALE GENOMIC DNA]</scope>
</reference>
<accession>A0A4Y2P2R8</accession>
<evidence type="ECO:0000259" key="2">
    <source>
        <dbReference type="Pfam" id="PF14214"/>
    </source>
</evidence>
<feature type="compositionally biased region" description="Basic and acidic residues" evidence="1">
    <location>
        <begin position="1"/>
        <end position="22"/>
    </location>
</feature>
<evidence type="ECO:0000313" key="4">
    <source>
        <dbReference type="Proteomes" id="UP000499080"/>
    </source>
</evidence>
<proteinExistence type="predicted"/>
<dbReference type="Proteomes" id="UP000499080">
    <property type="component" value="Unassembled WGS sequence"/>
</dbReference>
<dbReference type="OrthoDB" id="6433866at2759"/>
<protein>
    <recommendedName>
        <fullName evidence="2">Helitron helicase-like domain-containing protein</fullName>
    </recommendedName>
</protein>
<organism evidence="3 4">
    <name type="scientific">Araneus ventricosus</name>
    <name type="common">Orbweaver spider</name>
    <name type="synonym">Epeira ventricosa</name>
    <dbReference type="NCBI Taxonomy" id="182803"/>
    <lineage>
        <taxon>Eukaryota</taxon>
        <taxon>Metazoa</taxon>
        <taxon>Ecdysozoa</taxon>
        <taxon>Arthropoda</taxon>
        <taxon>Chelicerata</taxon>
        <taxon>Arachnida</taxon>
        <taxon>Araneae</taxon>
        <taxon>Araneomorphae</taxon>
        <taxon>Entelegynae</taxon>
        <taxon>Araneoidea</taxon>
        <taxon>Araneidae</taxon>
        <taxon>Araneus</taxon>
    </lineage>
</organism>
<evidence type="ECO:0000256" key="1">
    <source>
        <dbReference type="SAM" id="MobiDB-lite"/>
    </source>
</evidence>
<feature type="region of interest" description="Disordered" evidence="1">
    <location>
        <begin position="1"/>
        <end position="117"/>
    </location>
</feature>
<name>A0A4Y2P2R8_ARAVE</name>
<feature type="domain" description="Helitron helicase-like" evidence="2">
    <location>
        <begin position="418"/>
        <end position="600"/>
    </location>
</feature>
<dbReference type="EMBL" id="BGPR01010441">
    <property type="protein sequence ID" value="GBN46168.1"/>
    <property type="molecule type" value="Genomic_DNA"/>
</dbReference>
<dbReference type="PANTHER" id="PTHR45786">
    <property type="entry name" value="DNA BINDING PROTEIN-LIKE"/>
    <property type="match status" value="1"/>
</dbReference>
<gene>
    <name evidence="3" type="ORF">AVEN_237431_1</name>
</gene>
<comment type="caution">
    <text evidence="3">The sequence shown here is derived from an EMBL/GenBank/DDBJ whole genome shotgun (WGS) entry which is preliminary data.</text>
</comment>
<dbReference type="Pfam" id="PF14214">
    <property type="entry name" value="Helitron_like_N"/>
    <property type="match status" value="1"/>
</dbReference>
<feature type="compositionally biased region" description="Basic and acidic residues" evidence="1">
    <location>
        <begin position="31"/>
        <end position="94"/>
    </location>
</feature>
<evidence type="ECO:0000313" key="3">
    <source>
        <dbReference type="EMBL" id="GBN46168.1"/>
    </source>
</evidence>
<keyword evidence="4" id="KW-1185">Reference proteome</keyword>
<feature type="compositionally biased region" description="Basic and acidic residues" evidence="1">
    <location>
        <begin position="104"/>
        <end position="117"/>
    </location>
</feature>
<dbReference type="AlphaFoldDB" id="A0A4Y2P2R8"/>
<sequence length="600" mass="69976">MKVTRTIESDVQAEARKRDQAERQAAFRAAETPEHFQARRTKDTERHASVRAAETLEHSQARRTKDTERHASVRAAETPDHSQARRTKDTECHASVRAAETPDESQRRRDVNNKRQSEQRCAITHNIWTVFNDATFTYDPLIDYANQRLVTIGKMDKKCVHCKAFKWEEETAGMCCSGGKVSLPLLGEPEEPLKSLLLYDSEESRRFLNRIRKYNSCFQMTSFGVDREVIMPGFSLTFTIQGQVYHKIGSLLPVANHQHKFLQIYFMGDENTELNQRCQNIQGVERDTVLKIQRMLHEHNHLINTFKTALERMPGEEYKLMIHPDHTPSREHERRYNAPLINEVAALVTDGEFATRDIVIEARNDKLTKVAETHKFYDALQYPLIFSKGQEGYHFKIPLINPETGLSLLNKKVSCMDFYAFYMMSRENDFNMLLRCRQLFHQYLVDMYVKVESERLRYISLYQTKLRAENYIHLQDAVANDARVNPNDLGRMVILPSSFVNSPRYLHEYTHDAFAYVRTHGRPDLFITFTSNPAWQEIVDELMPGQKSIHRHDIVARVFRLKVKKLMSVITKGKIYGEVLCFMYSAEWQKRGLPHIHILL</sequence>
<dbReference type="InterPro" id="IPR025476">
    <property type="entry name" value="Helitron_helicase-like"/>
</dbReference>
<dbReference type="PANTHER" id="PTHR45786:SF74">
    <property type="entry name" value="ATP-DEPENDENT DNA HELICASE"/>
    <property type="match status" value="1"/>
</dbReference>